<gene>
    <name evidence="3" type="ORF">OC846_003684</name>
</gene>
<feature type="region of interest" description="Disordered" evidence="1">
    <location>
        <begin position="240"/>
        <end position="265"/>
    </location>
</feature>
<feature type="domain" description="Inositol polyphosphate-related phosphatase" evidence="2">
    <location>
        <begin position="5"/>
        <end position="498"/>
    </location>
</feature>
<keyword evidence="4" id="KW-1185">Reference proteome</keyword>
<evidence type="ECO:0000313" key="4">
    <source>
        <dbReference type="Proteomes" id="UP001176517"/>
    </source>
</evidence>
<dbReference type="EMBL" id="JAPDMZ010000094">
    <property type="protein sequence ID" value="KAK0550349.1"/>
    <property type="molecule type" value="Genomic_DNA"/>
</dbReference>
<evidence type="ECO:0000259" key="2">
    <source>
        <dbReference type="SMART" id="SM00128"/>
    </source>
</evidence>
<dbReference type="GO" id="GO:0004439">
    <property type="term" value="F:phosphatidylinositol-4,5-bisphosphate 5-phosphatase activity"/>
    <property type="evidence" value="ECO:0007669"/>
    <property type="project" value="TreeGrafter"/>
</dbReference>
<evidence type="ECO:0000313" key="3">
    <source>
        <dbReference type="EMBL" id="KAK0550349.1"/>
    </source>
</evidence>
<organism evidence="3 4">
    <name type="scientific">Tilletia horrida</name>
    <dbReference type="NCBI Taxonomy" id="155126"/>
    <lineage>
        <taxon>Eukaryota</taxon>
        <taxon>Fungi</taxon>
        <taxon>Dikarya</taxon>
        <taxon>Basidiomycota</taxon>
        <taxon>Ustilaginomycotina</taxon>
        <taxon>Exobasidiomycetes</taxon>
        <taxon>Tilletiales</taxon>
        <taxon>Tilletiaceae</taxon>
        <taxon>Tilletia</taxon>
    </lineage>
</organism>
<dbReference type="SMART" id="SM00128">
    <property type="entry name" value="IPPc"/>
    <property type="match status" value="1"/>
</dbReference>
<dbReference type="Gene3D" id="3.60.10.10">
    <property type="entry name" value="Endonuclease/exonuclease/phosphatase"/>
    <property type="match status" value="1"/>
</dbReference>
<dbReference type="AlphaFoldDB" id="A0AAN6GRK0"/>
<name>A0AAN6GRK0_9BASI</name>
<feature type="compositionally biased region" description="Basic and acidic residues" evidence="1">
    <location>
        <begin position="242"/>
        <end position="252"/>
    </location>
</feature>
<dbReference type="PANTHER" id="PTHR11200">
    <property type="entry name" value="INOSITOL 5-PHOSPHATASE"/>
    <property type="match status" value="1"/>
</dbReference>
<dbReference type="SUPFAM" id="SSF56219">
    <property type="entry name" value="DNase I-like"/>
    <property type="match status" value="1"/>
</dbReference>
<dbReference type="InterPro" id="IPR036691">
    <property type="entry name" value="Endo/exonu/phosph_ase_sf"/>
</dbReference>
<evidence type="ECO:0000256" key="1">
    <source>
        <dbReference type="SAM" id="MobiDB-lite"/>
    </source>
</evidence>
<dbReference type="Pfam" id="PF22669">
    <property type="entry name" value="Exo_endo_phos2"/>
    <property type="match status" value="2"/>
</dbReference>
<dbReference type="InterPro" id="IPR046985">
    <property type="entry name" value="IP5"/>
</dbReference>
<accession>A0AAN6GRK0</accession>
<reference evidence="3" key="1">
    <citation type="journal article" date="2023" name="PhytoFront">
        <title>Draft Genome Resources of Seven Strains of Tilletia horrida, Causal Agent of Kernel Smut of Rice.</title>
        <authorList>
            <person name="Khanal S."/>
            <person name="Antony Babu S."/>
            <person name="Zhou X.G."/>
        </authorList>
    </citation>
    <scope>NUCLEOTIDE SEQUENCE</scope>
    <source>
        <strain evidence="3">TX6</strain>
    </source>
</reference>
<protein>
    <recommendedName>
        <fullName evidence="2">Inositol polyphosphate-related phosphatase domain-containing protein</fullName>
    </recommendedName>
</protein>
<proteinExistence type="predicted"/>
<dbReference type="GO" id="GO:0046856">
    <property type="term" value="P:phosphatidylinositol dephosphorylation"/>
    <property type="evidence" value="ECO:0007669"/>
    <property type="project" value="InterPro"/>
</dbReference>
<dbReference type="InterPro" id="IPR000300">
    <property type="entry name" value="IPPc"/>
</dbReference>
<dbReference type="PANTHER" id="PTHR11200:SF286">
    <property type="entry name" value="5-PHOSPHATASE, PUTATIVE (AFU_ORTHOLOGUE AFUA_5G07600)-RELATED"/>
    <property type="match status" value="1"/>
</dbReference>
<sequence length="598" mass="64347">MSGSSPLRVQVGTYNCNLQGAAAVSPDLSAWLVPTIAQNSKAFNSTNPTEGRDAPDIYAVGFQELLPLPMGFAGNEQATDAIDATDREIRRAIRYHAAMTRPDGLYPPGHTGGPETYDLLAAVHMVGIVLFVYTRAKTDISARVKEIRTAKVGTGLLGIMGNKGAVGLRLVLKGATASAKDEVYTFVSAHLAAHDHNVPRRNADWANIVRRMVFTPGSVQPLPLIQQKIKSGGAASETVSQLEDRYKSEQAKKAGQPKNAEPLDTNSYGLYDSTHLFVFGDLNYRIALKKQPLPGSYAEKMSHGKLAKDDLRWRLASQDWPALASYDQLSVERLGGRVFHGLTEPELPSIKWGPTYKFKVIKPAKEKSALETGNLHKDEKVTDYSTTGASTAVASSAASVVSETAKSESSSTPLFTKIAAPSPKAAEEAAGQELSKKRVPGWTDRILWASAHDGSQLSLASKGTHGLEVELYRSVIQYTHSDHKPVTAILKIDPANQPALGSASKPVFLKDSKPQAIVTPYNRDPLWQLKLLLGSILDKILGLIWTSLIKAGAGSLITGALEAVVVLVLSIWYLRGGQGDASWWLSNVTARGRAAVGA</sequence>
<comment type="caution">
    <text evidence="3">The sequence shown here is derived from an EMBL/GenBank/DDBJ whole genome shotgun (WGS) entry which is preliminary data.</text>
</comment>
<dbReference type="Proteomes" id="UP001176517">
    <property type="component" value="Unassembled WGS sequence"/>
</dbReference>